<reference evidence="1" key="1">
    <citation type="journal article" date="2021" name="IMA Fungus">
        <title>Genomic characterization of three marine fungi, including Emericellopsis atlantica sp. nov. with signatures of a generalist lifestyle and marine biomass degradation.</title>
        <authorList>
            <person name="Hagestad O.C."/>
            <person name="Hou L."/>
            <person name="Andersen J.H."/>
            <person name="Hansen E.H."/>
            <person name="Altermark B."/>
            <person name="Li C."/>
            <person name="Kuhnert E."/>
            <person name="Cox R.J."/>
            <person name="Crous P.W."/>
            <person name="Spatafora J.W."/>
            <person name="Lail K."/>
            <person name="Amirebrahimi M."/>
            <person name="Lipzen A."/>
            <person name="Pangilinan J."/>
            <person name="Andreopoulos W."/>
            <person name="Hayes R.D."/>
            <person name="Ng V."/>
            <person name="Grigoriev I.V."/>
            <person name="Jackson S.A."/>
            <person name="Sutton T.D.S."/>
            <person name="Dobson A.D.W."/>
            <person name="Rama T."/>
        </authorList>
    </citation>
    <scope>NUCLEOTIDE SEQUENCE</scope>
    <source>
        <strain evidence="1">TRa3180A</strain>
    </source>
</reference>
<protein>
    <submittedName>
        <fullName evidence="1">Uncharacterized protein</fullName>
    </submittedName>
</protein>
<dbReference type="OrthoDB" id="5412996at2759"/>
<proteinExistence type="predicted"/>
<dbReference type="EMBL" id="MU254262">
    <property type="protein sequence ID" value="KAG9241155.1"/>
    <property type="molecule type" value="Genomic_DNA"/>
</dbReference>
<dbReference type="Proteomes" id="UP000887226">
    <property type="component" value="Unassembled WGS sequence"/>
</dbReference>
<sequence length="135" mass="14880">MTDALAVPGLDSNLTPVLNLELPKSKLRSLWGNIASCLLEIVKPTFPLIGSLVKVDGSFYIAARPLTQNMSSMTQLAHIPPSILPLESKTFATADEWYGALANMHLAQLIFQHNDLVSSEDDCRNMYINTTICYL</sequence>
<name>A0A9P8CC19_9HELO</name>
<evidence type="ECO:0000313" key="1">
    <source>
        <dbReference type="EMBL" id="KAG9241155.1"/>
    </source>
</evidence>
<accession>A0A9P8CC19</accession>
<dbReference type="AlphaFoldDB" id="A0A9P8CC19"/>
<organism evidence="1 2">
    <name type="scientific">Calycina marina</name>
    <dbReference type="NCBI Taxonomy" id="1763456"/>
    <lineage>
        <taxon>Eukaryota</taxon>
        <taxon>Fungi</taxon>
        <taxon>Dikarya</taxon>
        <taxon>Ascomycota</taxon>
        <taxon>Pezizomycotina</taxon>
        <taxon>Leotiomycetes</taxon>
        <taxon>Helotiales</taxon>
        <taxon>Pezizellaceae</taxon>
        <taxon>Calycina</taxon>
    </lineage>
</organism>
<comment type="caution">
    <text evidence="1">The sequence shown here is derived from an EMBL/GenBank/DDBJ whole genome shotgun (WGS) entry which is preliminary data.</text>
</comment>
<keyword evidence="2" id="KW-1185">Reference proteome</keyword>
<evidence type="ECO:0000313" key="2">
    <source>
        <dbReference type="Proteomes" id="UP000887226"/>
    </source>
</evidence>
<gene>
    <name evidence="1" type="ORF">BJ878DRAFT_558749</name>
</gene>